<dbReference type="GO" id="GO:0002098">
    <property type="term" value="P:tRNA wobble uridine modification"/>
    <property type="evidence" value="ECO:0007669"/>
    <property type="project" value="InterPro"/>
</dbReference>
<dbReference type="EC" id="2.5.1.-" evidence="3"/>
<dbReference type="NCBIfam" id="TIGR00452">
    <property type="entry name" value="tRNA 5-methoxyuridine(34)/uridine 5-oxyacetic acid(34) synthase CmoB"/>
    <property type="match status" value="1"/>
</dbReference>
<evidence type="ECO:0000313" key="4">
    <source>
        <dbReference type="EMBL" id="ADD79847.1"/>
    </source>
</evidence>
<feature type="binding site" evidence="3">
    <location>
        <begin position="180"/>
        <end position="181"/>
    </location>
    <ligand>
        <name>carboxy-S-adenosyl-L-methionine</name>
        <dbReference type="ChEBI" id="CHEBI:134278"/>
    </ligand>
</feature>
<feature type="binding site" evidence="3">
    <location>
        <position position="105"/>
    </location>
    <ligand>
        <name>carboxy-S-adenosyl-L-methionine</name>
        <dbReference type="ChEBI" id="CHEBI:134278"/>
    </ligand>
</feature>
<comment type="function">
    <text evidence="3">Catalyzes carboxymethyl transfer from carboxy-S-adenosyl-L-methionine (Cx-SAM) to 5-hydroxyuridine (ho5U) to form 5-carboxymethoxyuridine (cmo5U) at position 34 in tRNAs.</text>
</comment>
<feature type="binding site" evidence="3">
    <location>
        <position position="110"/>
    </location>
    <ligand>
        <name>carboxy-S-adenosyl-L-methionine</name>
        <dbReference type="ChEBI" id="CHEBI:134278"/>
    </ligand>
</feature>
<comment type="catalytic activity">
    <reaction evidence="3">
        <text>carboxy-S-adenosyl-L-methionine + 5-hydroxyuridine(34) in tRNA = 5-carboxymethoxyuridine(34) in tRNA + S-adenosyl-L-homocysteine + H(+)</text>
        <dbReference type="Rhea" id="RHEA:52848"/>
        <dbReference type="Rhea" id="RHEA-COMP:13381"/>
        <dbReference type="Rhea" id="RHEA-COMP:13383"/>
        <dbReference type="ChEBI" id="CHEBI:15378"/>
        <dbReference type="ChEBI" id="CHEBI:57856"/>
        <dbReference type="ChEBI" id="CHEBI:134278"/>
        <dbReference type="ChEBI" id="CHEBI:136877"/>
        <dbReference type="ChEBI" id="CHEBI:136879"/>
    </reaction>
</comment>
<feature type="binding site" evidence="3">
    <location>
        <position position="316"/>
    </location>
    <ligand>
        <name>carboxy-S-adenosyl-L-methionine</name>
        <dbReference type="ChEBI" id="CHEBI:134278"/>
    </ligand>
</feature>
<reference evidence="4" key="1">
    <citation type="submission" date="2008-05" db="EMBL/GenBank/DDBJ databases">
        <title>Genome sequence of Riesia pediculicola USDA.</title>
        <authorList>
            <person name="Kirkness E.F."/>
        </authorList>
    </citation>
    <scope>NUCLEOTIDE SEQUENCE [LARGE SCALE GENOMIC DNA]</scope>
    <source>
        <strain evidence="4">USDA</strain>
    </source>
</reference>
<dbReference type="InterPro" id="IPR010017">
    <property type="entry name" value="CmoB"/>
</dbReference>
<dbReference type="CDD" id="cd02440">
    <property type="entry name" value="AdoMet_MTases"/>
    <property type="match status" value="1"/>
</dbReference>
<feature type="binding site" evidence="3">
    <location>
        <position position="199"/>
    </location>
    <ligand>
        <name>carboxy-S-adenosyl-L-methionine</name>
        <dbReference type="ChEBI" id="CHEBI:134278"/>
    </ligand>
</feature>
<dbReference type="STRING" id="515618.RIEPE_0310"/>
<evidence type="ECO:0000256" key="3">
    <source>
        <dbReference type="HAMAP-Rule" id="MF_01590"/>
    </source>
</evidence>
<keyword evidence="5" id="KW-1185">Reference proteome</keyword>
<dbReference type="InterPro" id="IPR029063">
    <property type="entry name" value="SAM-dependent_MTases_sf"/>
</dbReference>
<protein>
    <recommendedName>
        <fullName evidence="3">tRNA U34 carboxymethyltransferase</fullName>
        <ecNumber evidence="3">2.5.1.-</ecNumber>
    </recommendedName>
</protein>
<dbReference type="EMBL" id="CP001085">
    <property type="protein sequence ID" value="ADD79847.1"/>
    <property type="molecule type" value="Genomic_DNA"/>
</dbReference>
<organism evidence="4 5">
    <name type="scientific">Riesia pediculicola (strain USDA)</name>
    <dbReference type="NCBI Taxonomy" id="515618"/>
    <lineage>
        <taxon>Bacteria</taxon>
        <taxon>Pseudomonadati</taxon>
        <taxon>Pseudomonadota</taxon>
        <taxon>Gammaproteobacteria</taxon>
        <taxon>Enterobacterales</taxon>
        <taxon>Enterobacteriaceae</taxon>
        <taxon>Candidatus Riesia</taxon>
    </lineage>
</organism>
<comment type="similarity">
    <text evidence="3">Belongs to the class I-like SAM-binding methyltransferase superfamily. CmoB family.</text>
</comment>
<accession>D4G8A4</accession>
<keyword evidence="1 3" id="KW-0808">Transferase</keyword>
<dbReference type="SUPFAM" id="SSF53335">
    <property type="entry name" value="S-adenosyl-L-methionine-dependent methyltransferases"/>
    <property type="match status" value="1"/>
</dbReference>
<dbReference type="AlphaFoldDB" id="D4G8A4"/>
<dbReference type="RefSeq" id="WP_013087827.1">
    <property type="nucleotide sequence ID" value="NC_014109.1"/>
</dbReference>
<name>D4G8A4_RIEPU</name>
<dbReference type="eggNOG" id="COG0500">
    <property type="taxonomic scope" value="Bacteria"/>
</dbReference>
<dbReference type="Proteomes" id="UP000001700">
    <property type="component" value="Chromosome"/>
</dbReference>
<evidence type="ECO:0000256" key="2">
    <source>
        <dbReference type="ARBA" id="ARBA00022694"/>
    </source>
</evidence>
<keyword evidence="2 3" id="KW-0819">tRNA processing</keyword>
<dbReference type="NCBIfam" id="NF011650">
    <property type="entry name" value="PRK15068.1"/>
    <property type="match status" value="1"/>
</dbReference>
<feature type="binding site" evidence="3">
    <location>
        <position position="91"/>
    </location>
    <ligand>
        <name>carboxy-S-adenosyl-L-methionine</name>
        <dbReference type="ChEBI" id="CHEBI:134278"/>
    </ligand>
</feature>
<gene>
    <name evidence="3" type="primary">cmoB</name>
    <name evidence="4" type="ordered locus">RIEPE_0310</name>
</gene>
<dbReference type="InterPro" id="IPR027555">
    <property type="entry name" value="Mo5U34_MeTrfas-like"/>
</dbReference>
<dbReference type="GO" id="GO:0016765">
    <property type="term" value="F:transferase activity, transferring alkyl or aryl (other than methyl) groups"/>
    <property type="evidence" value="ECO:0007669"/>
    <property type="project" value="UniProtKB-UniRule"/>
</dbReference>
<dbReference type="Gene3D" id="3.40.50.150">
    <property type="entry name" value="Vaccinia Virus protein VP39"/>
    <property type="match status" value="1"/>
</dbReference>
<dbReference type="KEGG" id="rip:RIEPE_0310"/>
<dbReference type="HOGENOM" id="CLU_052665_0_0_6"/>
<feature type="binding site" evidence="3">
    <location>
        <position position="129"/>
    </location>
    <ligand>
        <name>carboxy-S-adenosyl-L-methionine</name>
        <dbReference type="ChEBI" id="CHEBI:134278"/>
    </ligand>
</feature>
<dbReference type="HAMAP" id="MF_01590">
    <property type="entry name" value="tRNA_carboxymethyltr_CmoB"/>
    <property type="match status" value="1"/>
</dbReference>
<dbReference type="PANTHER" id="PTHR43861">
    <property type="entry name" value="TRANS-ACONITATE 2-METHYLTRANSFERASE-RELATED"/>
    <property type="match status" value="1"/>
</dbReference>
<evidence type="ECO:0000256" key="1">
    <source>
        <dbReference type="ARBA" id="ARBA00022679"/>
    </source>
</evidence>
<proteinExistence type="inferred from homology"/>
<dbReference type="Pfam" id="PF08003">
    <property type="entry name" value="Methyltransf_9"/>
    <property type="match status" value="1"/>
</dbReference>
<dbReference type="OrthoDB" id="9773188at2"/>
<evidence type="ECO:0000313" key="5">
    <source>
        <dbReference type="Proteomes" id="UP000001700"/>
    </source>
</evidence>
<feature type="binding site" evidence="3">
    <location>
        <position position="195"/>
    </location>
    <ligand>
        <name>carboxy-S-adenosyl-L-methionine</name>
        <dbReference type="ChEBI" id="CHEBI:134278"/>
    </ligand>
</feature>
<sequence>MSNFTKFYESIFIIFFKNWLQNSKEKIKDWKKFFSDKKFDHFERIVENIPKMTPNFLNIETKISVTSTKQDNIHLQKRIKNLLFQLSPWKKGPFEMYGIKIDSEWKSYLKWKRIIPHISLKDKIVLDVGCGNGYYLWRILGKEAKSVIGLDPSIYCFFQFKAIEKLIGKKKNLNFLPIRIENIPHLKIFDTIFSMGVIYHQKSPIEHLNHLKNQLKDDGELILESLTIHKKYGNCLVPAERYSGMKNIYFIPSIDMLKIWLLRCGFSEVEIINQSVTSKKEQRATDWSKRSLLQFRTNLNDVNLNFTEEGYPSPTRTILLVRKKKKFTEIKF</sequence>
<comment type="subunit">
    <text evidence="3">Homotetramer.</text>
</comment>
<feature type="binding site" evidence="3">
    <location>
        <begin position="151"/>
        <end position="153"/>
    </location>
    <ligand>
        <name>carboxy-S-adenosyl-L-methionine</name>
        <dbReference type="ChEBI" id="CHEBI:134278"/>
    </ligand>
</feature>